<keyword evidence="13" id="KW-1185">Reference proteome</keyword>
<evidence type="ECO:0000256" key="3">
    <source>
        <dbReference type="ARBA" id="ARBA00022553"/>
    </source>
</evidence>
<dbReference type="GO" id="GO:0016020">
    <property type="term" value="C:membrane"/>
    <property type="evidence" value="ECO:0007669"/>
    <property type="project" value="InterPro"/>
</dbReference>
<feature type="transmembrane region" description="Helical" evidence="9">
    <location>
        <begin position="50"/>
        <end position="79"/>
    </location>
</feature>
<dbReference type="GO" id="GO:0005524">
    <property type="term" value="F:ATP binding"/>
    <property type="evidence" value="ECO:0007669"/>
    <property type="project" value="UniProtKB-KW"/>
</dbReference>
<gene>
    <name evidence="12" type="ORF">SAMN05421543_104145</name>
</gene>
<keyword evidence="8" id="KW-0902">Two-component regulatory system</keyword>
<name>A0A1I7HE05_9BACL</name>
<dbReference type="InterPro" id="IPR003594">
    <property type="entry name" value="HATPase_dom"/>
</dbReference>
<evidence type="ECO:0000256" key="8">
    <source>
        <dbReference type="ARBA" id="ARBA00023012"/>
    </source>
</evidence>
<organism evidence="12 13">
    <name type="scientific">Alicyclobacillus macrosporangiidus</name>
    <dbReference type="NCBI Taxonomy" id="392015"/>
    <lineage>
        <taxon>Bacteria</taxon>
        <taxon>Bacillati</taxon>
        <taxon>Bacillota</taxon>
        <taxon>Bacilli</taxon>
        <taxon>Bacillales</taxon>
        <taxon>Alicyclobacillaceae</taxon>
        <taxon>Alicyclobacillus</taxon>
    </lineage>
</organism>
<dbReference type="EC" id="2.7.13.3" evidence="2"/>
<accession>A0A1I7HE05</accession>
<dbReference type="Gene3D" id="1.20.5.1930">
    <property type="match status" value="1"/>
</dbReference>
<keyword evidence="5" id="KW-0547">Nucleotide-binding</keyword>
<keyword evidence="6 12" id="KW-0418">Kinase</keyword>
<dbReference type="PANTHER" id="PTHR24421">
    <property type="entry name" value="NITRATE/NITRITE SENSOR PROTEIN NARX-RELATED"/>
    <property type="match status" value="1"/>
</dbReference>
<reference evidence="13" key="1">
    <citation type="submission" date="2016-10" db="EMBL/GenBank/DDBJ databases">
        <authorList>
            <person name="Varghese N."/>
        </authorList>
    </citation>
    <scope>NUCLEOTIDE SEQUENCE [LARGE SCALE GENOMIC DNA]</scope>
    <source>
        <strain evidence="13">DSM 17980</strain>
    </source>
</reference>
<evidence type="ECO:0000313" key="13">
    <source>
        <dbReference type="Proteomes" id="UP000183508"/>
    </source>
</evidence>
<dbReference type="EMBL" id="FPBV01000004">
    <property type="protein sequence ID" value="SFU58968.1"/>
    <property type="molecule type" value="Genomic_DNA"/>
</dbReference>
<feature type="transmembrane region" description="Helical" evidence="9">
    <location>
        <begin position="121"/>
        <end position="141"/>
    </location>
</feature>
<keyword evidence="4" id="KW-0808">Transferase</keyword>
<evidence type="ECO:0000256" key="2">
    <source>
        <dbReference type="ARBA" id="ARBA00012438"/>
    </source>
</evidence>
<keyword evidence="3" id="KW-0597">Phosphoprotein</keyword>
<dbReference type="SUPFAM" id="SSF55874">
    <property type="entry name" value="ATPase domain of HSP90 chaperone/DNA topoisomerase II/histidine kinase"/>
    <property type="match status" value="1"/>
</dbReference>
<evidence type="ECO:0000256" key="1">
    <source>
        <dbReference type="ARBA" id="ARBA00000085"/>
    </source>
</evidence>
<evidence type="ECO:0000256" key="7">
    <source>
        <dbReference type="ARBA" id="ARBA00022840"/>
    </source>
</evidence>
<dbReference type="GO" id="GO:0000155">
    <property type="term" value="F:phosphorelay sensor kinase activity"/>
    <property type="evidence" value="ECO:0007669"/>
    <property type="project" value="InterPro"/>
</dbReference>
<dbReference type="AlphaFoldDB" id="A0A1I7HE05"/>
<keyword evidence="9" id="KW-1133">Transmembrane helix</keyword>
<evidence type="ECO:0000259" key="10">
    <source>
        <dbReference type="Pfam" id="PF02518"/>
    </source>
</evidence>
<evidence type="ECO:0000256" key="4">
    <source>
        <dbReference type="ARBA" id="ARBA00022679"/>
    </source>
</evidence>
<proteinExistence type="predicted"/>
<dbReference type="PANTHER" id="PTHR24421:SF10">
    <property type="entry name" value="NITRATE_NITRITE SENSOR PROTEIN NARQ"/>
    <property type="match status" value="1"/>
</dbReference>
<evidence type="ECO:0000256" key="5">
    <source>
        <dbReference type="ARBA" id="ARBA00022741"/>
    </source>
</evidence>
<comment type="catalytic activity">
    <reaction evidence="1">
        <text>ATP + protein L-histidine = ADP + protein N-phospho-L-histidine.</text>
        <dbReference type="EC" id="2.7.13.3"/>
    </reaction>
</comment>
<feature type="transmembrane region" description="Helical" evidence="9">
    <location>
        <begin position="91"/>
        <end position="109"/>
    </location>
</feature>
<protein>
    <recommendedName>
        <fullName evidence="2">histidine kinase</fullName>
        <ecNumber evidence="2">2.7.13.3</ecNumber>
    </recommendedName>
</protein>
<dbReference type="OrthoDB" id="199946at2"/>
<evidence type="ECO:0000313" key="12">
    <source>
        <dbReference type="EMBL" id="SFU58968.1"/>
    </source>
</evidence>
<evidence type="ECO:0000259" key="11">
    <source>
        <dbReference type="Pfam" id="PF07730"/>
    </source>
</evidence>
<dbReference type="Proteomes" id="UP000183508">
    <property type="component" value="Unassembled WGS sequence"/>
</dbReference>
<dbReference type="Pfam" id="PF07730">
    <property type="entry name" value="HisKA_3"/>
    <property type="match status" value="1"/>
</dbReference>
<keyword evidence="7" id="KW-0067">ATP-binding</keyword>
<sequence length="455" mass="49359">MFLLVVLYVMWSPLLFGGWSIREATAGICAAYYLALMGIRREQWPAGWRTAIGMACIAAMVGLAIGVHEQSLGMVGLYFLAGVTAVRLRGAWSWILAAAVLAGFLLLIADRSLLGHVPVTAYAGHLIGLAGAYAAGWSVGVRRRARELQEQHLAALERAHRELQEASIQSMQLAVLEEHNRIARDIHDSVGHTLTTLVIQLQALRLRLREDREGAASQLDALVAVARRSLQDVRSAVREMAAEPVTGPQVMTALIRQVERSSGLPISFEWPTDQDDWPQDATAVLHRVLQEALTNVVRHSRAARATVRVERTDHAGSPALRLVVEDDGIARPGAPLEEGFGIQSMRSRCEEAGGRFSWEARSPHGLRIEAVVPWNIASKDAAHECDAACAFGNADPRPHRGRSTPTACGRPAISSANCPGPKCSCSPPSMSPSTCTTASAPAPWVICSRTRRRVR</sequence>
<dbReference type="Pfam" id="PF02518">
    <property type="entry name" value="HATPase_c"/>
    <property type="match status" value="1"/>
</dbReference>
<keyword evidence="9" id="KW-0472">Membrane</keyword>
<evidence type="ECO:0000256" key="6">
    <source>
        <dbReference type="ARBA" id="ARBA00022777"/>
    </source>
</evidence>
<dbReference type="InterPro" id="IPR036890">
    <property type="entry name" value="HATPase_C_sf"/>
</dbReference>
<dbReference type="Gene3D" id="3.30.565.10">
    <property type="entry name" value="Histidine kinase-like ATPase, C-terminal domain"/>
    <property type="match status" value="1"/>
</dbReference>
<feature type="domain" description="Histidine kinase/HSP90-like ATPase" evidence="10">
    <location>
        <begin position="285"/>
        <end position="373"/>
    </location>
</feature>
<dbReference type="STRING" id="392015.SAMN05421543_104145"/>
<dbReference type="CDD" id="cd16917">
    <property type="entry name" value="HATPase_UhpB-NarQ-NarX-like"/>
    <property type="match status" value="1"/>
</dbReference>
<evidence type="ECO:0000256" key="9">
    <source>
        <dbReference type="SAM" id="Phobius"/>
    </source>
</evidence>
<keyword evidence="9" id="KW-0812">Transmembrane</keyword>
<dbReference type="InterPro" id="IPR011712">
    <property type="entry name" value="Sig_transdc_His_kin_sub3_dim/P"/>
</dbReference>
<dbReference type="InterPro" id="IPR050482">
    <property type="entry name" value="Sensor_HK_TwoCompSys"/>
</dbReference>
<feature type="domain" description="Signal transduction histidine kinase subgroup 3 dimerisation and phosphoacceptor" evidence="11">
    <location>
        <begin position="178"/>
        <end position="241"/>
    </location>
</feature>
<dbReference type="GO" id="GO:0046983">
    <property type="term" value="F:protein dimerization activity"/>
    <property type="evidence" value="ECO:0007669"/>
    <property type="project" value="InterPro"/>
</dbReference>